<comment type="caution">
    <text evidence="1">The sequence shown here is derived from an EMBL/GenBank/DDBJ whole genome shotgun (WGS) entry which is preliminary data.</text>
</comment>
<protein>
    <submittedName>
        <fullName evidence="1">Uncharacterized protein</fullName>
    </submittedName>
</protein>
<dbReference type="AlphaFoldDB" id="A0A8J3D9R6"/>
<dbReference type="RefSeq" id="WP_189564941.1">
    <property type="nucleotide sequence ID" value="NZ_BMXF01000002.1"/>
</dbReference>
<name>A0A8J3D9R6_9BACT</name>
<sequence>MNNDIFKELEPNAEVPAYLKNALVSEIDLIRDTIQIVELFTESLFSTALLCVSDSESPSQP</sequence>
<dbReference type="EMBL" id="BMXF01000002">
    <property type="protein sequence ID" value="GHB71372.1"/>
    <property type="molecule type" value="Genomic_DNA"/>
</dbReference>
<gene>
    <name evidence="1" type="ORF">GCM10007390_26480</name>
</gene>
<dbReference type="Proteomes" id="UP000598271">
    <property type="component" value="Unassembled WGS sequence"/>
</dbReference>
<evidence type="ECO:0000313" key="1">
    <source>
        <dbReference type="EMBL" id="GHB71372.1"/>
    </source>
</evidence>
<reference evidence="1 2" key="1">
    <citation type="journal article" date="2014" name="Int. J. Syst. Evol. Microbiol.">
        <title>Complete genome sequence of Corynebacterium casei LMG S-19264T (=DSM 44701T), isolated from a smear-ripened cheese.</title>
        <authorList>
            <consortium name="US DOE Joint Genome Institute (JGI-PGF)"/>
            <person name="Walter F."/>
            <person name="Albersmeier A."/>
            <person name="Kalinowski J."/>
            <person name="Ruckert C."/>
        </authorList>
    </citation>
    <scope>NUCLEOTIDE SEQUENCE [LARGE SCALE GENOMIC DNA]</scope>
    <source>
        <strain evidence="1 2">KCTC 12866</strain>
    </source>
</reference>
<proteinExistence type="predicted"/>
<accession>A0A8J3D9R6</accession>
<evidence type="ECO:0000313" key="2">
    <source>
        <dbReference type="Proteomes" id="UP000598271"/>
    </source>
</evidence>
<organism evidence="1 2">
    <name type="scientific">Persicitalea jodogahamensis</name>
    <dbReference type="NCBI Taxonomy" id="402147"/>
    <lineage>
        <taxon>Bacteria</taxon>
        <taxon>Pseudomonadati</taxon>
        <taxon>Bacteroidota</taxon>
        <taxon>Cytophagia</taxon>
        <taxon>Cytophagales</taxon>
        <taxon>Spirosomataceae</taxon>
        <taxon>Persicitalea</taxon>
    </lineage>
</organism>
<keyword evidence="2" id="KW-1185">Reference proteome</keyword>